<evidence type="ECO:0000313" key="2">
    <source>
        <dbReference type="Proteomes" id="UP000553034"/>
    </source>
</evidence>
<proteinExistence type="predicted"/>
<comment type="caution">
    <text evidence="1">The sequence shown here is derived from an EMBL/GenBank/DDBJ whole genome shotgun (WGS) entry which is preliminary data.</text>
</comment>
<name>A0A840ESV5_9FLAO</name>
<evidence type="ECO:0000313" key="1">
    <source>
        <dbReference type="EMBL" id="MBB4120101.1"/>
    </source>
</evidence>
<accession>A0A840ESV5</accession>
<reference evidence="1 2" key="1">
    <citation type="submission" date="2020-08" db="EMBL/GenBank/DDBJ databases">
        <title>Genomic Encyclopedia of Type Strains, Phase IV (KMG-IV): sequencing the most valuable type-strain genomes for metagenomic binning, comparative biology and taxonomic classification.</title>
        <authorList>
            <person name="Goeker M."/>
        </authorList>
    </citation>
    <scope>NUCLEOTIDE SEQUENCE [LARGE SCALE GENOMIC DNA]</scope>
    <source>
        <strain evidence="1 2">DSM 29568</strain>
    </source>
</reference>
<keyword evidence="2" id="KW-1185">Reference proteome</keyword>
<dbReference type="EMBL" id="JACIFO010000023">
    <property type="protein sequence ID" value="MBB4120101.1"/>
    <property type="molecule type" value="Genomic_DNA"/>
</dbReference>
<dbReference type="AlphaFoldDB" id="A0A840ESV5"/>
<organism evidence="1 2">
    <name type="scientific">Mesonia hippocampi</name>
    <dbReference type="NCBI Taxonomy" id="1628250"/>
    <lineage>
        <taxon>Bacteria</taxon>
        <taxon>Pseudomonadati</taxon>
        <taxon>Bacteroidota</taxon>
        <taxon>Flavobacteriia</taxon>
        <taxon>Flavobacteriales</taxon>
        <taxon>Flavobacteriaceae</taxon>
        <taxon>Mesonia</taxon>
    </lineage>
</organism>
<dbReference type="Proteomes" id="UP000553034">
    <property type="component" value="Unassembled WGS sequence"/>
</dbReference>
<gene>
    <name evidence="1" type="ORF">GGR32_002418</name>
</gene>
<sequence>MKIRIFNVILLFVQHYTQRPDGYGDLHQSVSYPQRYITFYVKTRGGVKA</sequence>
<protein>
    <submittedName>
        <fullName evidence="1">Uncharacterized protein</fullName>
    </submittedName>
</protein>